<feature type="region of interest" description="Disordered" evidence="3">
    <location>
        <begin position="1331"/>
        <end position="1388"/>
    </location>
</feature>
<dbReference type="SMART" id="SM00324">
    <property type="entry name" value="RhoGAP"/>
    <property type="match status" value="1"/>
</dbReference>
<feature type="region of interest" description="Disordered" evidence="3">
    <location>
        <begin position="819"/>
        <end position="845"/>
    </location>
</feature>
<feature type="domain" description="PX" evidence="5">
    <location>
        <begin position="634"/>
        <end position="763"/>
    </location>
</feature>
<sequence length="1388" mass="151348">MSQSTRSDQSLSQGQAPDLNRDATLHQVTTERNSLRSQNDQLWKLIEKQRLIIQNLQKDIAKVTSERDLLRHMAAESDNFRNGTPSTALAQANGHHQPSKRSMERRPQQDKTDRQEKQETEAATATDADKDTKLASVISSSFSSSASSTSELVSQSDQLTQQQQQQQSPQIAQQPDAAPLTPSSHFDGDSAYEESKIEESRPSVSQEADDETGSQASYDPEIQVATAGNRFQQPTQSGQNQSPSTLGSPASGRNISANLSLGPLATYTPHPPPRSPRRERRDAADIASSPAASDNEDESLQSSQGHRKKGASPLSQSQSQEDQDQTSHIVSASKVPMTRSTISGQILAISPSATHSTGGQNPSPLTPLLSANLESPASPSPVSPIAAIIDQDAEKFRIYMTKLAHSNRKNVSAPIQINGGSQDHATALGQAVAIENIQNQIEIQNQLLGQLPSHSGREDLSLVHGGIRSTVSAPIKVPESQISTGADGTDYARTEYGRISGDINDSSFTDSLDKNSSQLSLPLESRSRKRDSSVPVLDEYPKIAARSTSHQRGIDEDSTSGHGMPPVLPKRFESQQQQSFDQSQGDMSRTRVASPTPSANSSMANTLTGGQPSVRSSQTLHQQNFSMFSDNLDFVSILVVGSNISTNDKGKEQLTFSISIGQEMQGEHDDSRYPHKEEDELWRVEKQYIDFISLDSKLRFTQSRNIVNSLPKLPDKSLFSTHAPSKVDARKLALEQYLQSVTSLRIKDTRDLCEFLSTNVVERGKRKDVKGPGWKEGYLTKRGKNFGGWKTRYFMLRGPVLEYFDTKDGHNLGSIALTNSQIGRQQSQEGPEGGSSKDGSTDPNSYRHAFLILEPKKGQVVIDAKKNPHNVVRHVLCAETDQERDAWVDALMLYVGKDPATVPEGSERDKSGRKLPETQKPGATPTKDIQTGKGGEKTSSSQDGYEKQPRTLPTSHSTPQLSSQGRGIVMPQSPTVAVGNMEERQSIERPSVEGPNTPTSRGAQQPYLPRNPSSQSLPQEDISNFSLSPEMPSAPAYLSTEAAEKKKSRMTFWPKKASKDDSAVPMPASSSSSGQQSGQQPSGSTPPAQQDASRLRNFLGKGSSNSSQAAGGGNMTIPAQPGGSQPQLAPIRQVFGVTLEEAIEQAVVQPGYELPAVVYRCIEYLNAHRAKLEEGIYRLNGSTAVIKSLKERFNHDGDLALLQEDVYYDIHAVAGLLKLFLRELPSSVLTRELHKDFLQVIELPNRSDRVDELTRLVASLPEANYTILRALTAHLIEIVDNADVNKMTARNVGIVFSPTLGIPAGVFALLMSDFDQIFHTSDGRIMPLENSDAQEQGQGQGQGHYQEQAPVQGQGQGQMQGQTQPPMQMQMQMQERIAEESTDANTAS</sequence>
<dbReference type="GO" id="GO:0005096">
    <property type="term" value="F:GTPase activator activity"/>
    <property type="evidence" value="ECO:0007669"/>
    <property type="project" value="UniProtKB-KW"/>
</dbReference>
<feature type="compositionally biased region" description="Low complexity" evidence="3">
    <location>
        <begin position="136"/>
        <end position="179"/>
    </location>
</feature>
<feature type="compositionally biased region" description="Low complexity" evidence="3">
    <location>
        <begin position="574"/>
        <end position="584"/>
    </location>
</feature>
<dbReference type="SUPFAM" id="SSF64268">
    <property type="entry name" value="PX domain"/>
    <property type="match status" value="1"/>
</dbReference>
<dbReference type="SUPFAM" id="SSF50729">
    <property type="entry name" value="PH domain-like"/>
    <property type="match status" value="1"/>
</dbReference>
<dbReference type="PROSITE" id="PS50003">
    <property type="entry name" value="PH_DOMAIN"/>
    <property type="match status" value="1"/>
</dbReference>
<feature type="compositionally biased region" description="Polar residues" evidence="3">
    <location>
        <begin position="229"/>
        <end position="259"/>
    </location>
</feature>
<dbReference type="SUPFAM" id="SSF48350">
    <property type="entry name" value="GTPase activation domain, GAP"/>
    <property type="match status" value="1"/>
</dbReference>
<dbReference type="InterPro" id="IPR000198">
    <property type="entry name" value="RhoGAP_dom"/>
</dbReference>
<dbReference type="GO" id="GO:0007165">
    <property type="term" value="P:signal transduction"/>
    <property type="evidence" value="ECO:0007669"/>
    <property type="project" value="InterPro"/>
</dbReference>
<feature type="region of interest" description="Disordered" evidence="3">
    <location>
        <begin position="899"/>
        <end position="1125"/>
    </location>
</feature>
<dbReference type="GO" id="GO:0035091">
    <property type="term" value="F:phosphatidylinositol binding"/>
    <property type="evidence" value="ECO:0007669"/>
    <property type="project" value="InterPro"/>
</dbReference>
<dbReference type="Gene3D" id="1.10.555.10">
    <property type="entry name" value="Rho GTPase activation protein"/>
    <property type="match status" value="1"/>
</dbReference>
<feature type="compositionally biased region" description="Polar residues" evidence="3">
    <location>
        <begin position="951"/>
        <end position="965"/>
    </location>
</feature>
<dbReference type="PROSITE" id="PS50238">
    <property type="entry name" value="RHOGAP"/>
    <property type="match status" value="1"/>
</dbReference>
<evidence type="ECO:0000313" key="7">
    <source>
        <dbReference type="EMBL" id="KAG0329634.1"/>
    </source>
</evidence>
<dbReference type="PROSITE" id="PS50195">
    <property type="entry name" value="PX"/>
    <property type="match status" value="1"/>
</dbReference>
<feature type="compositionally biased region" description="Polar residues" evidence="3">
    <location>
        <begin position="351"/>
        <end position="363"/>
    </location>
</feature>
<evidence type="ECO:0000256" key="3">
    <source>
        <dbReference type="SAM" id="MobiDB-lite"/>
    </source>
</evidence>
<feature type="region of interest" description="Disordered" evidence="3">
    <location>
        <begin position="501"/>
        <end position="617"/>
    </location>
</feature>
<feature type="compositionally biased region" description="Basic and acidic residues" evidence="3">
    <location>
        <begin position="905"/>
        <end position="917"/>
    </location>
</feature>
<feature type="region of interest" description="Disordered" evidence="3">
    <location>
        <begin position="1"/>
        <end position="37"/>
    </location>
</feature>
<evidence type="ECO:0008006" key="9">
    <source>
        <dbReference type="Google" id="ProtNLM"/>
    </source>
</evidence>
<feature type="compositionally biased region" description="Polar residues" evidence="3">
    <location>
        <begin position="1011"/>
        <end position="1027"/>
    </location>
</feature>
<feature type="domain" description="Rho-GAP" evidence="6">
    <location>
        <begin position="1137"/>
        <end position="1326"/>
    </location>
</feature>
<feature type="compositionally biased region" description="Polar residues" evidence="3">
    <location>
        <begin position="585"/>
        <end position="617"/>
    </location>
</feature>
<dbReference type="GO" id="GO:0005737">
    <property type="term" value="C:cytoplasm"/>
    <property type="evidence" value="ECO:0007669"/>
    <property type="project" value="TreeGrafter"/>
</dbReference>
<feature type="compositionally biased region" description="Basic and acidic residues" evidence="3">
    <location>
        <begin position="101"/>
        <end position="120"/>
    </location>
</feature>
<dbReference type="PANTHER" id="PTHR23176:SF129">
    <property type="entry name" value="RHO GTPASE ACTIVATING PROTEIN AT 16F, ISOFORM E-RELATED"/>
    <property type="match status" value="1"/>
</dbReference>
<feature type="compositionally biased region" description="Polar residues" evidence="3">
    <location>
        <begin position="80"/>
        <end position="96"/>
    </location>
</feature>
<dbReference type="OrthoDB" id="185175at2759"/>
<evidence type="ECO:0000256" key="1">
    <source>
        <dbReference type="ARBA" id="ARBA00022468"/>
    </source>
</evidence>
<dbReference type="Proteomes" id="UP000738325">
    <property type="component" value="Unassembled WGS sequence"/>
</dbReference>
<dbReference type="Pfam" id="PF00169">
    <property type="entry name" value="PH"/>
    <property type="match status" value="1"/>
</dbReference>
<feature type="compositionally biased region" description="Polar residues" evidence="3">
    <location>
        <begin position="1"/>
        <end position="15"/>
    </location>
</feature>
<feature type="compositionally biased region" description="Polar residues" evidence="3">
    <location>
        <begin position="26"/>
        <end position="37"/>
    </location>
</feature>
<feature type="compositionally biased region" description="Low complexity" evidence="3">
    <location>
        <begin position="1063"/>
        <end position="1090"/>
    </location>
</feature>
<evidence type="ECO:0000259" key="5">
    <source>
        <dbReference type="PROSITE" id="PS50195"/>
    </source>
</evidence>
<dbReference type="InterPro" id="IPR036871">
    <property type="entry name" value="PX_dom_sf"/>
</dbReference>
<dbReference type="InterPro" id="IPR008936">
    <property type="entry name" value="Rho_GTPase_activation_prot"/>
</dbReference>
<organism evidence="7 8">
    <name type="scientific">Dissophora globulifera</name>
    <dbReference type="NCBI Taxonomy" id="979702"/>
    <lineage>
        <taxon>Eukaryota</taxon>
        <taxon>Fungi</taxon>
        <taxon>Fungi incertae sedis</taxon>
        <taxon>Mucoromycota</taxon>
        <taxon>Mortierellomycotina</taxon>
        <taxon>Mortierellomycetes</taxon>
        <taxon>Mortierellales</taxon>
        <taxon>Mortierellaceae</taxon>
        <taxon>Dissophora</taxon>
    </lineage>
</organism>
<comment type="caution">
    <text evidence="7">The sequence shown here is derived from an EMBL/GenBank/DDBJ whole genome shotgun (WGS) entry which is preliminary data.</text>
</comment>
<dbReference type="PANTHER" id="PTHR23176">
    <property type="entry name" value="RHO/RAC/CDC GTPASE-ACTIVATING PROTEIN"/>
    <property type="match status" value="1"/>
</dbReference>
<dbReference type="SMART" id="SM00233">
    <property type="entry name" value="PH"/>
    <property type="match status" value="1"/>
</dbReference>
<dbReference type="InterPro" id="IPR001849">
    <property type="entry name" value="PH_domain"/>
</dbReference>
<feature type="region of interest" description="Disordered" evidence="3">
    <location>
        <begin position="75"/>
        <end position="337"/>
    </location>
</feature>
<keyword evidence="2" id="KW-0175">Coiled coil</keyword>
<proteinExistence type="predicted"/>
<dbReference type="InterPro" id="IPR001683">
    <property type="entry name" value="PX_dom"/>
</dbReference>
<dbReference type="Gene3D" id="2.30.29.30">
    <property type="entry name" value="Pleckstrin-homology domain (PH domain)/Phosphotyrosine-binding domain (PTB)"/>
    <property type="match status" value="1"/>
</dbReference>
<feature type="compositionally biased region" description="Polar residues" evidence="3">
    <location>
        <begin position="994"/>
        <end position="1003"/>
    </location>
</feature>
<name>A0A9P6RYQ5_9FUNG</name>
<evidence type="ECO:0000259" key="4">
    <source>
        <dbReference type="PROSITE" id="PS50003"/>
    </source>
</evidence>
<evidence type="ECO:0000259" key="6">
    <source>
        <dbReference type="PROSITE" id="PS50238"/>
    </source>
</evidence>
<reference evidence="7" key="1">
    <citation type="journal article" date="2020" name="Fungal Divers.">
        <title>Resolving the Mortierellaceae phylogeny through synthesis of multi-gene phylogenetics and phylogenomics.</title>
        <authorList>
            <person name="Vandepol N."/>
            <person name="Liber J."/>
            <person name="Desiro A."/>
            <person name="Na H."/>
            <person name="Kennedy M."/>
            <person name="Barry K."/>
            <person name="Grigoriev I.V."/>
            <person name="Miller A.N."/>
            <person name="O'Donnell K."/>
            <person name="Stajich J.E."/>
            <person name="Bonito G."/>
        </authorList>
    </citation>
    <scope>NUCLEOTIDE SEQUENCE</scope>
    <source>
        <strain evidence="7">REB-010B</strain>
    </source>
</reference>
<dbReference type="Gene3D" id="3.30.1520.10">
    <property type="entry name" value="Phox-like domain"/>
    <property type="match status" value="1"/>
</dbReference>
<keyword evidence="8" id="KW-1185">Reference proteome</keyword>
<accession>A0A9P6RYQ5</accession>
<evidence type="ECO:0000256" key="2">
    <source>
        <dbReference type="SAM" id="Coils"/>
    </source>
</evidence>
<gene>
    <name evidence="7" type="ORF">BGZ99_001241</name>
</gene>
<dbReference type="InterPro" id="IPR050729">
    <property type="entry name" value="Rho-GAP"/>
</dbReference>
<dbReference type="Pfam" id="PF00620">
    <property type="entry name" value="RhoGAP"/>
    <property type="match status" value="1"/>
</dbReference>
<dbReference type="EMBL" id="JAAAIP010000013">
    <property type="protein sequence ID" value="KAG0329634.1"/>
    <property type="molecule type" value="Genomic_DNA"/>
</dbReference>
<feature type="coiled-coil region" evidence="2">
    <location>
        <begin position="46"/>
        <end position="73"/>
    </location>
</feature>
<dbReference type="Pfam" id="PF00787">
    <property type="entry name" value="PX"/>
    <property type="match status" value="1"/>
</dbReference>
<dbReference type="InterPro" id="IPR011993">
    <property type="entry name" value="PH-like_dom_sf"/>
</dbReference>
<keyword evidence="1" id="KW-0343">GTPase activation</keyword>
<feature type="compositionally biased region" description="Low complexity" evidence="3">
    <location>
        <begin position="1357"/>
        <end position="1374"/>
    </location>
</feature>
<feature type="domain" description="PH" evidence="4">
    <location>
        <begin position="772"/>
        <end position="896"/>
    </location>
</feature>
<feature type="compositionally biased region" description="Polar residues" evidence="3">
    <location>
        <begin position="819"/>
        <end position="829"/>
    </location>
</feature>
<dbReference type="CDD" id="cd06093">
    <property type="entry name" value="PX_domain"/>
    <property type="match status" value="1"/>
</dbReference>
<evidence type="ECO:0000313" key="8">
    <source>
        <dbReference type="Proteomes" id="UP000738325"/>
    </source>
</evidence>
<protein>
    <recommendedName>
        <fullName evidence="9">RhoGAP-domain-containing protein</fullName>
    </recommendedName>
</protein>
<feature type="compositionally biased region" description="Polar residues" evidence="3">
    <location>
        <begin position="503"/>
        <end position="520"/>
    </location>
</feature>
<feature type="compositionally biased region" description="Basic and acidic residues" evidence="3">
    <location>
        <begin position="981"/>
        <end position="991"/>
    </location>
</feature>
<feature type="region of interest" description="Disordered" evidence="3">
    <location>
        <begin position="351"/>
        <end position="380"/>
    </location>
</feature>